<keyword evidence="1" id="KW-0175">Coiled coil</keyword>
<protein>
    <submittedName>
        <fullName evidence="2">Uncharacterized protein</fullName>
    </submittedName>
</protein>
<sequence length="217" mass="23337">IAEQRELDKQQAMRDTINFASSLTNSLMAFSDARTEREIRNLEKQNLSEEKFEEEKEKILEEGEEKRRAFARAQQGIAIGETIIDAIRIGTGAAADTPGGAISKGIALAAGIAMGMLQVATIEKQNFATGRDPGLVGNVSRGRNRDNINAMIGGGEFIQDAETTAQYLPELQAMRNGTFGRNGGGGGGTVNVYGVSDEQFLQLTVANDRLKRTGTAL</sequence>
<dbReference type="EMBL" id="BARS01021013">
    <property type="protein sequence ID" value="GAG13246.1"/>
    <property type="molecule type" value="Genomic_DNA"/>
</dbReference>
<evidence type="ECO:0000256" key="1">
    <source>
        <dbReference type="SAM" id="Coils"/>
    </source>
</evidence>
<feature type="non-terminal residue" evidence="2">
    <location>
        <position position="1"/>
    </location>
</feature>
<feature type="coiled-coil region" evidence="1">
    <location>
        <begin position="42"/>
        <end position="69"/>
    </location>
</feature>
<reference evidence="2" key="1">
    <citation type="journal article" date="2014" name="Front. Microbiol.">
        <title>High frequency of phylogenetically diverse reductive dehalogenase-homologous genes in deep subseafloor sedimentary metagenomes.</title>
        <authorList>
            <person name="Kawai M."/>
            <person name="Futagami T."/>
            <person name="Toyoda A."/>
            <person name="Takaki Y."/>
            <person name="Nishi S."/>
            <person name="Hori S."/>
            <person name="Arai W."/>
            <person name="Tsubouchi T."/>
            <person name="Morono Y."/>
            <person name="Uchiyama I."/>
            <person name="Ito T."/>
            <person name="Fujiyama A."/>
            <person name="Inagaki F."/>
            <person name="Takami H."/>
        </authorList>
    </citation>
    <scope>NUCLEOTIDE SEQUENCE</scope>
    <source>
        <strain evidence="2">Expedition CK06-06</strain>
    </source>
</reference>
<proteinExistence type="predicted"/>
<gene>
    <name evidence="2" type="ORF">S01H1_33814</name>
</gene>
<name>X0WKM4_9ZZZZ</name>
<evidence type="ECO:0000313" key="2">
    <source>
        <dbReference type="EMBL" id="GAG13246.1"/>
    </source>
</evidence>
<dbReference type="AlphaFoldDB" id="X0WKM4"/>
<organism evidence="2">
    <name type="scientific">marine sediment metagenome</name>
    <dbReference type="NCBI Taxonomy" id="412755"/>
    <lineage>
        <taxon>unclassified sequences</taxon>
        <taxon>metagenomes</taxon>
        <taxon>ecological metagenomes</taxon>
    </lineage>
</organism>
<comment type="caution">
    <text evidence="2">The sequence shown here is derived from an EMBL/GenBank/DDBJ whole genome shotgun (WGS) entry which is preliminary data.</text>
</comment>
<accession>X0WKM4</accession>